<dbReference type="PANTHER" id="PTHR30616">
    <property type="entry name" value="UNCHARACTERIZED PROTEIN YFIH"/>
    <property type="match status" value="1"/>
</dbReference>
<dbReference type="SUPFAM" id="SSF64438">
    <property type="entry name" value="CNF1/YfiH-like putative cysteine hydrolases"/>
    <property type="match status" value="1"/>
</dbReference>
<evidence type="ECO:0000313" key="11">
    <source>
        <dbReference type="EMBL" id="EAK0451811.1"/>
    </source>
</evidence>
<keyword evidence="5" id="KW-0378">Hydrolase</keyword>
<sequence>MATNRQDYITLLENDFAKAFVAFDKDYNIFREKIIPHSVFDFDTNIQTCVFLNQIHSNIVSVYDDNFNINCDGIISDKKNTALCILSADCLPLLLYDDKNKAIAALHSGRKGCFENILKEAVLKMQKNFNTQTKNLKLIISAGICAKNYEINGEVLNYSKEKFAPFLHENKLDLKALVKFQAKELGVNDIFDINLCTFDDERFFSYRKNQTTKRIVSVIYLKDEHV</sequence>
<evidence type="ECO:0000256" key="6">
    <source>
        <dbReference type="ARBA" id="ARBA00022833"/>
    </source>
</evidence>
<dbReference type="AlphaFoldDB" id="A0A825SL47"/>
<evidence type="ECO:0000256" key="4">
    <source>
        <dbReference type="ARBA" id="ARBA00022723"/>
    </source>
</evidence>
<evidence type="ECO:0000256" key="3">
    <source>
        <dbReference type="ARBA" id="ARBA00022679"/>
    </source>
</evidence>
<accession>A0A825SL47</accession>
<dbReference type="EMBL" id="AACCWZ010000014">
    <property type="protein sequence ID" value="EAK0451811.1"/>
    <property type="molecule type" value="Genomic_DNA"/>
</dbReference>
<dbReference type="NCBIfam" id="TIGR00726">
    <property type="entry name" value="peptidoglycan editing factor PgeF"/>
    <property type="match status" value="1"/>
</dbReference>
<evidence type="ECO:0000256" key="1">
    <source>
        <dbReference type="ARBA" id="ARBA00000553"/>
    </source>
</evidence>
<comment type="similarity">
    <text evidence="2 10">Belongs to the purine nucleoside phosphorylase YfiH/LACC1 family.</text>
</comment>
<comment type="catalytic activity">
    <reaction evidence="7">
        <text>adenosine + H2O + H(+) = inosine + NH4(+)</text>
        <dbReference type="Rhea" id="RHEA:24408"/>
        <dbReference type="ChEBI" id="CHEBI:15377"/>
        <dbReference type="ChEBI" id="CHEBI:15378"/>
        <dbReference type="ChEBI" id="CHEBI:16335"/>
        <dbReference type="ChEBI" id="CHEBI:17596"/>
        <dbReference type="ChEBI" id="CHEBI:28938"/>
        <dbReference type="EC" id="3.5.4.4"/>
    </reaction>
    <physiologicalReaction direction="left-to-right" evidence="7">
        <dbReference type="Rhea" id="RHEA:24409"/>
    </physiologicalReaction>
</comment>
<dbReference type="GO" id="GO:0017061">
    <property type="term" value="F:S-methyl-5-thioadenosine phosphorylase activity"/>
    <property type="evidence" value="ECO:0007669"/>
    <property type="project" value="UniProtKB-EC"/>
</dbReference>
<dbReference type="RefSeq" id="WP_263673765.1">
    <property type="nucleotide sequence ID" value="NZ_CBCUZC010000023.1"/>
</dbReference>
<dbReference type="GO" id="GO:0005507">
    <property type="term" value="F:copper ion binding"/>
    <property type="evidence" value="ECO:0007669"/>
    <property type="project" value="TreeGrafter"/>
</dbReference>
<comment type="catalytic activity">
    <reaction evidence="1">
        <text>inosine + phosphate = alpha-D-ribose 1-phosphate + hypoxanthine</text>
        <dbReference type="Rhea" id="RHEA:27646"/>
        <dbReference type="ChEBI" id="CHEBI:17368"/>
        <dbReference type="ChEBI" id="CHEBI:17596"/>
        <dbReference type="ChEBI" id="CHEBI:43474"/>
        <dbReference type="ChEBI" id="CHEBI:57720"/>
        <dbReference type="EC" id="2.4.2.1"/>
    </reaction>
    <physiologicalReaction direction="left-to-right" evidence="1">
        <dbReference type="Rhea" id="RHEA:27647"/>
    </physiologicalReaction>
</comment>
<reference evidence="11 12" key="1">
    <citation type="submission" date="2018-05" db="EMBL/GenBank/DDBJ databases">
        <authorList>
            <consortium name="PulseNet: The National Subtyping Network for Foodborne Disease Surveillance"/>
            <person name="Tarr C.L."/>
            <person name="Trees E."/>
            <person name="Katz L.S."/>
            <person name="Carleton-Romer H.A."/>
            <person name="Stroika S."/>
            <person name="Kucerova Z."/>
            <person name="Roache K.F."/>
            <person name="Sabol A.L."/>
            <person name="Besser J."/>
            <person name="Gerner-Smidt P."/>
        </authorList>
    </citation>
    <scope>NUCLEOTIDE SEQUENCE [LARGE SCALE GENOMIC DNA]</scope>
    <source>
        <strain evidence="11 12">20110455</strain>
    </source>
</reference>
<organism evidence="11 12">
    <name type="scientific">Campylobacter lari</name>
    <dbReference type="NCBI Taxonomy" id="201"/>
    <lineage>
        <taxon>Bacteria</taxon>
        <taxon>Pseudomonadati</taxon>
        <taxon>Campylobacterota</taxon>
        <taxon>Epsilonproteobacteria</taxon>
        <taxon>Campylobacterales</taxon>
        <taxon>Campylobacteraceae</taxon>
        <taxon>Campylobacter</taxon>
    </lineage>
</organism>
<name>A0A825SL47_CAMLA</name>
<keyword evidence="4" id="KW-0479">Metal-binding</keyword>
<dbReference type="Gene3D" id="3.60.140.10">
    <property type="entry name" value="CNF1/YfiH-like putative cysteine hydrolases"/>
    <property type="match status" value="1"/>
</dbReference>
<evidence type="ECO:0000256" key="8">
    <source>
        <dbReference type="ARBA" id="ARBA00048968"/>
    </source>
</evidence>
<gene>
    <name evidence="11" type="primary">pgeF</name>
    <name evidence="11" type="ORF">YZ36_07515</name>
</gene>
<dbReference type="InterPro" id="IPR038371">
    <property type="entry name" value="Cu_polyphenol_OxRdtase_sf"/>
</dbReference>
<dbReference type="InterPro" id="IPR003730">
    <property type="entry name" value="Cu_polyphenol_OxRdtase"/>
</dbReference>
<keyword evidence="6" id="KW-0862">Zinc</keyword>
<evidence type="ECO:0000256" key="10">
    <source>
        <dbReference type="RuleBase" id="RU361274"/>
    </source>
</evidence>
<comment type="catalytic activity">
    <reaction evidence="8">
        <text>adenosine + phosphate = alpha-D-ribose 1-phosphate + adenine</text>
        <dbReference type="Rhea" id="RHEA:27642"/>
        <dbReference type="ChEBI" id="CHEBI:16335"/>
        <dbReference type="ChEBI" id="CHEBI:16708"/>
        <dbReference type="ChEBI" id="CHEBI:43474"/>
        <dbReference type="ChEBI" id="CHEBI:57720"/>
        <dbReference type="EC" id="2.4.2.1"/>
    </reaction>
    <physiologicalReaction direction="left-to-right" evidence="8">
        <dbReference type="Rhea" id="RHEA:27643"/>
    </physiologicalReaction>
</comment>
<evidence type="ECO:0000256" key="7">
    <source>
        <dbReference type="ARBA" id="ARBA00047989"/>
    </source>
</evidence>
<comment type="catalytic activity">
    <reaction evidence="9">
        <text>S-methyl-5'-thioadenosine + phosphate = 5-(methylsulfanyl)-alpha-D-ribose 1-phosphate + adenine</text>
        <dbReference type="Rhea" id="RHEA:11852"/>
        <dbReference type="ChEBI" id="CHEBI:16708"/>
        <dbReference type="ChEBI" id="CHEBI:17509"/>
        <dbReference type="ChEBI" id="CHEBI:43474"/>
        <dbReference type="ChEBI" id="CHEBI:58533"/>
        <dbReference type="EC" id="2.4.2.28"/>
    </reaction>
    <physiologicalReaction direction="left-to-right" evidence="9">
        <dbReference type="Rhea" id="RHEA:11853"/>
    </physiologicalReaction>
</comment>
<dbReference type="PANTHER" id="PTHR30616:SF2">
    <property type="entry name" value="PURINE NUCLEOSIDE PHOSPHORYLASE LACC1"/>
    <property type="match status" value="1"/>
</dbReference>
<dbReference type="InterPro" id="IPR011324">
    <property type="entry name" value="Cytotoxic_necrot_fac-like_cat"/>
</dbReference>
<dbReference type="Pfam" id="PF02578">
    <property type="entry name" value="Cu-oxidase_4"/>
    <property type="match status" value="1"/>
</dbReference>
<dbReference type="Proteomes" id="UP000405656">
    <property type="component" value="Unassembled WGS sequence"/>
</dbReference>
<evidence type="ECO:0000256" key="9">
    <source>
        <dbReference type="ARBA" id="ARBA00049893"/>
    </source>
</evidence>
<evidence type="ECO:0000256" key="5">
    <source>
        <dbReference type="ARBA" id="ARBA00022801"/>
    </source>
</evidence>
<evidence type="ECO:0000313" key="12">
    <source>
        <dbReference type="Proteomes" id="UP000405656"/>
    </source>
</evidence>
<evidence type="ECO:0000256" key="2">
    <source>
        <dbReference type="ARBA" id="ARBA00007353"/>
    </source>
</evidence>
<dbReference type="CDD" id="cd16833">
    <property type="entry name" value="YfiH"/>
    <property type="match status" value="1"/>
</dbReference>
<comment type="caution">
    <text evidence="11">The sequence shown here is derived from an EMBL/GenBank/DDBJ whole genome shotgun (WGS) entry which is preliminary data.</text>
</comment>
<protein>
    <recommendedName>
        <fullName evidence="10">Purine nucleoside phosphorylase</fullName>
    </recommendedName>
</protein>
<dbReference type="GO" id="GO:0016787">
    <property type="term" value="F:hydrolase activity"/>
    <property type="evidence" value="ECO:0007669"/>
    <property type="project" value="UniProtKB-KW"/>
</dbReference>
<proteinExistence type="inferred from homology"/>
<keyword evidence="3" id="KW-0808">Transferase</keyword>